<dbReference type="Pfam" id="PF00725">
    <property type="entry name" value="3HCDH"/>
    <property type="match status" value="1"/>
</dbReference>
<dbReference type="PANTHER" id="PTHR48075">
    <property type="entry name" value="3-HYDROXYACYL-COA DEHYDROGENASE FAMILY PROTEIN"/>
    <property type="match status" value="1"/>
</dbReference>
<gene>
    <name evidence="6" type="ORF">SAMN05660836_02662</name>
</gene>
<dbReference type="InterPro" id="IPR013328">
    <property type="entry name" value="6PGD_dom2"/>
</dbReference>
<keyword evidence="1" id="KW-0560">Oxidoreductase</keyword>
<feature type="site" description="Important for catalytic activity" evidence="2">
    <location>
        <position position="139"/>
    </location>
</feature>
<dbReference type="InterPro" id="IPR006176">
    <property type="entry name" value="3-OHacyl-CoA_DH_NAD-bd"/>
</dbReference>
<proteinExistence type="predicted"/>
<evidence type="ECO:0000313" key="6">
    <source>
        <dbReference type="EMBL" id="SFN10203.1"/>
    </source>
</evidence>
<dbReference type="PANTHER" id="PTHR48075:SF5">
    <property type="entry name" value="3-HYDROXYBUTYRYL-COA DEHYDROGENASE"/>
    <property type="match status" value="1"/>
</dbReference>
<name>A0A1I4WA01_9BACT</name>
<reference evidence="7" key="1">
    <citation type="submission" date="2016-10" db="EMBL/GenBank/DDBJ databases">
        <authorList>
            <person name="Varghese N."/>
            <person name="Submissions S."/>
        </authorList>
    </citation>
    <scope>NUCLEOTIDE SEQUENCE [LARGE SCALE GENOMIC DNA]</scope>
    <source>
        <strain evidence="7">DSM 9990</strain>
    </source>
</reference>
<dbReference type="AlphaFoldDB" id="A0A1I4WA01"/>
<organism evidence="6 7">
    <name type="scientific">Thermodesulforhabdus norvegica</name>
    <dbReference type="NCBI Taxonomy" id="39841"/>
    <lineage>
        <taxon>Bacteria</taxon>
        <taxon>Pseudomonadati</taxon>
        <taxon>Thermodesulfobacteriota</taxon>
        <taxon>Syntrophobacteria</taxon>
        <taxon>Syntrophobacterales</taxon>
        <taxon>Thermodesulforhabdaceae</taxon>
        <taxon>Thermodesulforhabdus</taxon>
    </lineage>
</organism>
<sequence>MTIKKVFVMGAGLMGSGIAQVSAQAGYSVIMCDISREALDKATGNIRWSLEKFSEKGIIREPVDKVLDRITPTMEAEDASEADLAIEAVFENIDLKKEVFQKLDRILPEHAVLASNTSAIPITTLASVTNRRDRVLGLHFFSPVPMMQAVEVIRAMTTSDETFETARKFVISLGKEPILVHRDIPGFLINRINFCASLEAMRLVEAGIASVEDIDKGLRLASGRRMGIFETGDMVGLDVTYGALMAMYEETKDPRWYPPAILRRKIQLGHLGRKTGRGWYVYDAQGNRIGPSE</sequence>
<evidence type="ECO:0000259" key="5">
    <source>
        <dbReference type="Pfam" id="PF02737"/>
    </source>
</evidence>
<evidence type="ECO:0000313" key="7">
    <source>
        <dbReference type="Proteomes" id="UP000199611"/>
    </source>
</evidence>
<dbReference type="GO" id="GO:0008691">
    <property type="term" value="F:3-hydroxybutyryl-CoA dehydrogenase activity"/>
    <property type="evidence" value="ECO:0007669"/>
    <property type="project" value="TreeGrafter"/>
</dbReference>
<keyword evidence="7" id="KW-1185">Reference proteome</keyword>
<evidence type="ECO:0000256" key="3">
    <source>
        <dbReference type="PIRSR" id="PIRSR000105-3"/>
    </source>
</evidence>
<feature type="domain" description="3-hydroxyacyl-CoA dehydrogenase C-terminal" evidence="4">
    <location>
        <begin position="186"/>
        <end position="282"/>
    </location>
</feature>
<protein>
    <submittedName>
        <fullName evidence="6">3-hydroxyacyl-CoA dehydrogenase</fullName>
    </submittedName>
</protein>
<dbReference type="OrthoDB" id="9771883at2"/>
<evidence type="ECO:0000256" key="1">
    <source>
        <dbReference type="ARBA" id="ARBA00023002"/>
    </source>
</evidence>
<dbReference type="GO" id="GO:0006635">
    <property type="term" value="P:fatty acid beta-oxidation"/>
    <property type="evidence" value="ECO:0007669"/>
    <property type="project" value="TreeGrafter"/>
</dbReference>
<dbReference type="FunFam" id="3.40.50.720:FF:000009">
    <property type="entry name" value="Fatty oxidation complex, alpha subunit"/>
    <property type="match status" value="1"/>
</dbReference>
<dbReference type="InterPro" id="IPR008927">
    <property type="entry name" value="6-PGluconate_DH-like_C_sf"/>
</dbReference>
<dbReference type="Proteomes" id="UP000199611">
    <property type="component" value="Unassembled WGS sequence"/>
</dbReference>
<accession>A0A1I4WA01</accession>
<dbReference type="STRING" id="39841.SAMN05660836_02662"/>
<dbReference type="InterPro" id="IPR022694">
    <property type="entry name" value="3-OHacyl-CoA_DH"/>
</dbReference>
<feature type="binding site" evidence="3">
    <location>
        <position position="118"/>
    </location>
    <ligand>
        <name>CoA</name>
        <dbReference type="ChEBI" id="CHEBI:57287"/>
    </ligand>
</feature>
<feature type="binding site" evidence="3">
    <location>
        <position position="56"/>
    </location>
    <ligand>
        <name>CoA</name>
        <dbReference type="ChEBI" id="CHEBI:57287"/>
    </ligand>
</feature>
<dbReference type="Gene3D" id="1.10.1040.10">
    <property type="entry name" value="N-(1-d-carboxylethyl)-l-norvaline Dehydrogenase, domain 2"/>
    <property type="match status" value="1"/>
</dbReference>
<dbReference type="SUPFAM" id="SSF48179">
    <property type="entry name" value="6-phosphogluconate dehydrogenase C-terminal domain-like"/>
    <property type="match status" value="1"/>
</dbReference>
<dbReference type="InterPro" id="IPR036291">
    <property type="entry name" value="NAD(P)-bd_dom_sf"/>
</dbReference>
<dbReference type="EMBL" id="FOUU01000015">
    <property type="protein sequence ID" value="SFN10203.1"/>
    <property type="molecule type" value="Genomic_DNA"/>
</dbReference>
<dbReference type="GO" id="GO:0070403">
    <property type="term" value="F:NAD+ binding"/>
    <property type="evidence" value="ECO:0007669"/>
    <property type="project" value="InterPro"/>
</dbReference>
<dbReference type="SUPFAM" id="SSF51735">
    <property type="entry name" value="NAD(P)-binding Rossmann-fold domains"/>
    <property type="match status" value="1"/>
</dbReference>
<feature type="binding site" evidence="3">
    <location>
        <position position="49"/>
    </location>
    <ligand>
        <name>CoA</name>
        <dbReference type="ChEBI" id="CHEBI:57287"/>
    </ligand>
</feature>
<feature type="domain" description="3-hydroxyacyl-CoA dehydrogenase NAD binding" evidence="5">
    <location>
        <begin position="5"/>
        <end position="183"/>
    </location>
</feature>
<dbReference type="Pfam" id="PF02737">
    <property type="entry name" value="3HCDH_N"/>
    <property type="match status" value="1"/>
</dbReference>
<evidence type="ECO:0000259" key="4">
    <source>
        <dbReference type="Pfam" id="PF00725"/>
    </source>
</evidence>
<dbReference type="InterPro" id="IPR006108">
    <property type="entry name" value="3HC_DH_C"/>
</dbReference>
<dbReference type="Gene3D" id="3.40.50.720">
    <property type="entry name" value="NAD(P)-binding Rossmann-like Domain"/>
    <property type="match status" value="1"/>
</dbReference>
<evidence type="ECO:0000256" key="2">
    <source>
        <dbReference type="PIRSR" id="PIRSR000105-1"/>
    </source>
</evidence>
<dbReference type="PIRSF" id="PIRSF000105">
    <property type="entry name" value="HCDH"/>
    <property type="match status" value="1"/>
</dbReference>
<dbReference type="RefSeq" id="WP_093396490.1">
    <property type="nucleotide sequence ID" value="NZ_FOUU01000015.1"/>
</dbReference>